<evidence type="ECO:0000256" key="2">
    <source>
        <dbReference type="ARBA" id="ARBA00009045"/>
    </source>
</evidence>
<gene>
    <name evidence="9" type="ORF">TSOC_001334</name>
</gene>
<name>A0A2J8AH34_9CHLO</name>
<evidence type="ECO:0000256" key="7">
    <source>
        <dbReference type="ARBA" id="ARBA00023136"/>
    </source>
</evidence>
<dbReference type="Gene3D" id="1.20.1540.10">
    <property type="entry name" value="Rhomboid-like"/>
    <property type="match status" value="1"/>
</dbReference>
<feature type="domain" description="Peptidase S54 rhomboid" evidence="8">
    <location>
        <begin position="80"/>
        <end position="111"/>
    </location>
</feature>
<evidence type="ECO:0000256" key="1">
    <source>
        <dbReference type="ARBA" id="ARBA00004141"/>
    </source>
</evidence>
<organism evidence="9 10">
    <name type="scientific">Tetrabaena socialis</name>
    <dbReference type="NCBI Taxonomy" id="47790"/>
    <lineage>
        <taxon>Eukaryota</taxon>
        <taxon>Viridiplantae</taxon>
        <taxon>Chlorophyta</taxon>
        <taxon>core chlorophytes</taxon>
        <taxon>Chlorophyceae</taxon>
        <taxon>CS clade</taxon>
        <taxon>Chlamydomonadales</taxon>
        <taxon>Tetrabaenaceae</taxon>
        <taxon>Tetrabaena</taxon>
    </lineage>
</organism>
<dbReference type="Proteomes" id="UP000236333">
    <property type="component" value="Unassembled WGS sequence"/>
</dbReference>
<comment type="subcellular location">
    <subcellularLocation>
        <location evidence="1">Membrane</location>
        <topology evidence="1">Multi-pass membrane protein</topology>
    </subcellularLocation>
</comment>
<dbReference type="PANTHER" id="PTHR43066">
    <property type="entry name" value="RHOMBOID-RELATED PROTEIN"/>
    <property type="match status" value="1"/>
</dbReference>
<evidence type="ECO:0000313" key="10">
    <source>
        <dbReference type="Proteomes" id="UP000236333"/>
    </source>
</evidence>
<dbReference type="GO" id="GO:0004252">
    <property type="term" value="F:serine-type endopeptidase activity"/>
    <property type="evidence" value="ECO:0007669"/>
    <property type="project" value="InterPro"/>
</dbReference>
<protein>
    <recommendedName>
        <fullName evidence="8">Peptidase S54 rhomboid domain-containing protein</fullName>
    </recommendedName>
</protein>
<dbReference type="SUPFAM" id="SSF144091">
    <property type="entry name" value="Rhomboid-like"/>
    <property type="match status" value="1"/>
</dbReference>
<dbReference type="EMBL" id="PGGS01000021">
    <property type="protein sequence ID" value="PNH11838.1"/>
    <property type="molecule type" value="Genomic_DNA"/>
</dbReference>
<accession>A0A2J8AH34</accession>
<sequence>MWLAYFPSARISTPKPKGTARPCGCCRLTNQIVQLELKPPVTLALVAVNLLLYFGLDLVPRGLVPSVWESCLQPRLILERGQWKRLLLSAFLHADEGHVYFNMSSLVWKGRRA</sequence>
<evidence type="ECO:0000256" key="6">
    <source>
        <dbReference type="ARBA" id="ARBA00022989"/>
    </source>
</evidence>
<keyword evidence="4" id="KW-0812">Transmembrane</keyword>
<evidence type="ECO:0000256" key="5">
    <source>
        <dbReference type="ARBA" id="ARBA00022801"/>
    </source>
</evidence>
<dbReference type="InterPro" id="IPR022764">
    <property type="entry name" value="Peptidase_S54_rhomboid_dom"/>
</dbReference>
<evidence type="ECO:0000313" key="9">
    <source>
        <dbReference type="EMBL" id="PNH11838.1"/>
    </source>
</evidence>
<evidence type="ECO:0000256" key="3">
    <source>
        <dbReference type="ARBA" id="ARBA00022670"/>
    </source>
</evidence>
<dbReference type="GO" id="GO:0006508">
    <property type="term" value="P:proteolysis"/>
    <property type="evidence" value="ECO:0007669"/>
    <property type="project" value="UniProtKB-KW"/>
</dbReference>
<evidence type="ECO:0000256" key="4">
    <source>
        <dbReference type="ARBA" id="ARBA00022692"/>
    </source>
</evidence>
<keyword evidence="7" id="KW-0472">Membrane</keyword>
<evidence type="ECO:0000259" key="8">
    <source>
        <dbReference type="Pfam" id="PF01694"/>
    </source>
</evidence>
<keyword evidence="6" id="KW-1133">Transmembrane helix</keyword>
<dbReference type="Pfam" id="PF01694">
    <property type="entry name" value="Rhomboid"/>
    <property type="match status" value="1"/>
</dbReference>
<dbReference type="GO" id="GO:0016020">
    <property type="term" value="C:membrane"/>
    <property type="evidence" value="ECO:0007669"/>
    <property type="project" value="UniProtKB-SubCell"/>
</dbReference>
<comment type="similarity">
    <text evidence="2">Belongs to the peptidase S54 family.</text>
</comment>
<dbReference type="InterPro" id="IPR035952">
    <property type="entry name" value="Rhomboid-like_sf"/>
</dbReference>
<dbReference type="PANTHER" id="PTHR43066:SF1">
    <property type="entry name" value="RHOMBOID PROTEIN 2"/>
    <property type="match status" value="1"/>
</dbReference>
<dbReference type="AlphaFoldDB" id="A0A2J8AH34"/>
<dbReference type="OrthoDB" id="10257275at2759"/>
<reference evidence="9 10" key="1">
    <citation type="journal article" date="2017" name="Mol. Biol. Evol.">
        <title>The 4-celled Tetrabaena socialis nuclear genome reveals the essential components for genetic control of cell number at the origin of multicellularity in the volvocine lineage.</title>
        <authorList>
            <person name="Featherston J."/>
            <person name="Arakaki Y."/>
            <person name="Hanschen E.R."/>
            <person name="Ferris P.J."/>
            <person name="Michod R.E."/>
            <person name="Olson B.J.S.C."/>
            <person name="Nozaki H."/>
            <person name="Durand P.M."/>
        </authorList>
    </citation>
    <scope>NUCLEOTIDE SEQUENCE [LARGE SCALE GENOMIC DNA]</scope>
    <source>
        <strain evidence="9 10">NIES-571</strain>
    </source>
</reference>
<comment type="caution">
    <text evidence="9">The sequence shown here is derived from an EMBL/GenBank/DDBJ whole genome shotgun (WGS) entry which is preliminary data.</text>
</comment>
<proteinExistence type="inferred from homology"/>
<keyword evidence="3" id="KW-0645">Protease</keyword>
<keyword evidence="10" id="KW-1185">Reference proteome</keyword>
<keyword evidence="5" id="KW-0378">Hydrolase</keyword>